<evidence type="ECO:0000313" key="2">
    <source>
        <dbReference type="Proteomes" id="UP000728185"/>
    </source>
</evidence>
<name>A0A8E0RLB9_9TREM</name>
<accession>A0A8E0RLB9</accession>
<proteinExistence type="predicted"/>
<organism evidence="1 2">
    <name type="scientific">Fasciolopsis buskii</name>
    <dbReference type="NCBI Taxonomy" id="27845"/>
    <lineage>
        <taxon>Eukaryota</taxon>
        <taxon>Metazoa</taxon>
        <taxon>Spiralia</taxon>
        <taxon>Lophotrochozoa</taxon>
        <taxon>Platyhelminthes</taxon>
        <taxon>Trematoda</taxon>
        <taxon>Digenea</taxon>
        <taxon>Plagiorchiida</taxon>
        <taxon>Echinostomata</taxon>
        <taxon>Echinostomatoidea</taxon>
        <taxon>Fasciolidae</taxon>
        <taxon>Fasciolopsis</taxon>
    </lineage>
</organism>
<sequence>MVYNPAPGMLVNSDSRLLNPNYVSNENVSTFEGGPSPEMLSMIRQQYAISGPTVTVSASSPYSTNCGPPVTTLPAVTPGSGTMRVPDYRGSEGNPSPIIVNTTLNQSIPIFLPTNVMQTTPNIILNNTNSTSPNIKENNSAIVRTTCDSNSANVVVGVSANPVSIDLNNSSPTKLLHSLSRSIPPGQYRINCDGTMDGIPVHMTPPPTMNSNTSINGGTTTHNNVFYPFAEPNDSNRQTTSLLSSGTALVQNAADYIKLTTNTTKVTVLPMDVVQIID</sequence>
<evidence type="ECO:0000313" key="1">
    <source>
        <dbReference type="EMBL" id="KAA0184207.1"/>
    </source>
</evidence>
<gene>
    <name evidence="1" type="ORF">FBUS_00059</name>
</gene>
<reference evidence="1" key="1">
    <citation type="submission" date="2019-05" db="EMBL/GenBank/DDBJ databases">
        <title>Annotation for the trematode Fasciolopsis buski.</title>
        <authorList>
            <person name="Choi Y.-J."/>
        </authorList>
    </citation>
    <scope>NUCLEOTIDE SEQUENCE</scope>
    <source>
        <strain evidence="1">HT</strain>
        <tissue evidence="1">Whole worm</tissue>
    </source>
</reference>
<keyword evidence="2" id="KW-1185">Reference proteome</keyword>
<dbReference type="Proteomes" id="UP000728185">
    <property type="component" value="Unassembled WGS sequence"/>
</dbReference>
<comment type="caution">
    <text evidence="1">The sequence shown here is derived from an EMBL/GenBank/DDBJ whole genome shotgun (WGS) entry which is preliminary data.</text>
</comment>
<protein>
    <submittedName>
        <fullName evidence="1">Uncharacterized protein</fullName>
    </submittedName>
</protein>
<dbReference type="OrthoDB" id="10491949at2759"/>
<dbReference type="AlphaFoldDB" id="A0A8E0RLB9"/>
<dbReference type="EMBL" id="LUCM01011253">
    <property type="protein sequence ID" value="KAA0184207.1"/>
    <property type="molecule type" value="Genomic_DNA"/>
</dbReference>